<protein>
    <recommendedName>
        <fullName evidence="2">UPF0102 protein EZH22_06520</fullName>
    </recommendedName>
</protein>
<dbReference type="AlphaFoldDB" id="A0A974PR82"/>
<dbReference type="GO" id="GO:0003676">
    <property type="term" value="F:nucleic acid binding"/>
    <property type="evidence" value="ECO:0007669"/>
    <property type="project" value="InterPro"/>
</dbReference>
<dbReference type="InterPro" id="IPR011856">
    <property type="entry name" value="tRNA_endonuc-like_dom_sf"/>
</dbReference>
<accession>A0A974PR82</accession>
<dbReference type="RefSeq" id="WP_203194915.1">
    <property type="nucleotide sequence ID" value="NZ_CP063362.1"/>
</dbReference>
<dbReference type="EMBL" id="CP063362">
    <property type="protein sequence ID" value="QRG08001.1"/>
    <property type="molecule type" value="Genomic_DNA"/>
</dbReference>
<dbReference type="InterPro" id="IPR003509">
    <property type="entry name" value="UPF0102_YraN-like"/>
</dbReference>
<dbReference type="SUPFAM" id="SSF52980">
    <property type="entry name" value="Restriction endonuclease-like"/>
    <property type="match status" value="1"/>
</dbReference>
<evidence type="ECO:0000256" key="1">
    <source>
        <dbReference type="ARBA" id="ARBA00006738"/>
    </source>
</evidence>
<keyword evidence="4" id="KW-1185">Reference proteome</keyword>
<evidence type="ECO:0000256" key="2">
    <source>
        <dbReference type="HAMAP-Rule" id="MF_00048"/>
    </source>
</evidence>
<organism evidence="3 4">
    <name type="scientific">Xanthobacter dioxanivorans</name>
    <dbReference type="NCBI Taxonomy" id="2528964"/>
    <lineage>
        <taxon>Bacteria</taxon>
        <taxon>Pseudomonadati</taxon>
        <taxon>Pseudomonadota</taxon>
        <taxon>Alphaproteobacteria</taxon>
        <taxon>Hyphomicrobiales</taxon>
        <taxon>Xanthobacteraceae</taxon>
        <taxon>Xanthobacter</taxon>
    </lineage>
</organism>
<dbReference type="HAMAP" id="MF_00048">
    <property type="entry name" value="UPF0102"/>
    <property type="match status" value="1"/>
</dbReference>
<dbReference type="Pfam" id="PF02021">
    <property type="entry name" value="UPF0102"/>
    <property type="match status" value="1"/>
</dbReference>
<dbReference type="InterPro" id="IPR011335">
    <property type="entry name" value="Restrct_endonuc-II-like"/>
</dbReference>
<dbReference type="PANTHER" id="PTHR34039:SF1">
    <property type="entry name" value="UPF0102 PROTEIN YRAN"/>
    <property type="match status" value="1"/>
</dbReference>
<dbReference type="NCBIfam" id="TIGR00252">
    <property type="entry name" value="YraN family protein"/>
    <property type="match status" value="1"/>
</dbReference>
<gene>
    <name evidence="3" type="ORF">EZH22_06520</name>
</gene>
<dbReference type="NCBIfam" id="NF009151">
    <property type="entry name" value="PRK12497.1-5"/>
    <property type="match status" value="1"/>
</dbReference>
<comment type="similarity">
    <text evidence="1 2">Belongs to the UPF0102 family.</text>
</comment>
<reference evidence="3 4" key="1">
    <citation type="submission" date="2020-10" db="EMBL/GenBank/DDBJ databases">
        <title>Degradation of 1,4-Dioxane by Xanthobacter sp. YN2, via a Novel Group-2 Soluble Di-Iron Monooxygenase.</title>
        <authorList>
            <person name="Ma F."/>
            <person name="Wang Y."/>
            <person name="Yang J."/>
            <person name="Guo H."/>
            <person name="Su D."/>
            <person name="Yu L."/>
        </authorList>
    </citation>
    <scope>NUCLEOTIDE SEQUENCE [LARGE SCALE GENOMIC DNA]</scope>
    <source>
        <strain evidence="3 4">YN2</strain>
    </source>
</reference>
<proteinExistence type="inferred from homology"/>
<dbReference type="Proteomes" id="UP000596427">
    <property type="component" value="Chromosome"/>
</dbReference>
<evidence type="ECO:0000313" key="3">
    <source>
        <dbReference type="EMBL" id="QRG08001.1"/>
    </source>
</evidence>
<dbReference type="KEGG" id="xdi:EZH22_06520"/>
<dbReference type="PANTHER" id="PTHR34039">
    <property type="entry name" value="UPF0102 PROTEIN YRAN"/>
    <property type="match status" value="1"/>
</dbReference>
<dbReference type="Gene3D" id="3.40.1350.10">
    <property type="match status" value="1"/>
</dbReference>
<sequence length="129" mass="13957">MTEPPASPDTQRRRAAHDRGLAAEDRAAALLGARGFNILARRVRTKAGEIDLIARQGDLLVFCEVKLRAGLAEAAFSLLPRQRRRIAAAAAAYLAAHPELSALNMRFDAVLLARTGEAEHLPGAFEAEF</sequence>
<evidence type="ECO:0000313" key="4">
    <source>
        <dbReference type="Proteomes" id="UP000596427"/>
    </source>
</evidence>
<name>A0A974PR82_9HYPH</name>